<evidence type="ECO:0000313" key="2">
    <source>
        <dbReference type="EMBL" id="KAK1454199.1"/>
    </source>
</evidence>
<feature type="chain" id="PRO_5042501642" description="Secreted protein" evidence="1">
    <location>
        <begin position="17"/>
        <end position="90"/>
    </location>
</feature>
<evidence type="ECO:0000313" key="3">
    <source>
        <dbReference type="Proteomes" id="UP001239795"/>
    </source>
</evidence>
<evidence type="ECO:0000256" key="1">
    <source>
        <dbReference type="SAM" id="SignalP"/>
    </source>
</evidence>
<reference evidence="2 3" key="1">
    <citation type="submission" date="2016-10" db="EMBL/GenBank/DDBJ databases">
        <title>The genome sequence of Colletotrichum fioriniae PJ7.</title>
        <authorList>
            <person name="Baroncelli R."/>
        </authorList>
    </citation>
    <scope>NUCLEOTIDE SEQUENCE [LARGE SCALE GENOMIC DNA]</scope>
    <source>
        <strain evidence="2">Col 31</strain>
    </source>
</reference>
<keyword evidence="3" id="KW-1185">Reference proteome</keyword>
<organism evidence="2 3">
    <name type="scientific">Colletotrichum melonis</name>
    <dbReference type="NCBI Taxonomy" id="1209925"/>
    <lineage>
        <taxon>Eukaryota</taxon>
        <taxon>Fungi</taxon>
        <taxon>Dikarya</taxon>
        <taxon>Ascomycota</taxon>
        <taxon>Pezizomycotina</taxon>
        <taxon>Sordariomycetes</taxon>
        <taxon>Hypocreomycetidae</taxon>
        <taxon>Glomerellales</taxon>
        <taxon>Glomerellaceae</taxon>
        <taxon>Colletotrichum</taxon>
        <taxon>Colletotrichum acutatum species complex</taxon>
    </lineage>
</organism>
<sequence>MPTSLLLVFSFCLSSGMPPLPTQYSIRRYLATPLLAPLPYKPYSFKHVAQLIGGLTSIQATMRNQLVTLNPSRTPGLDGVLSMSRASFIP</sequence>
<gene>
    <name evidence="2" type="ORF">CMEL01_05858</name>
</gene>
<comment type="caution">
    <text evidence="2">The sequence shown here is derived from an EMBL/GenBank/DDBJ whole genome shotgun (WGS) entry which is preliminary data.</text>
</comment>
<keyword evidence="1" id="KW-0732">Signal</keyword>
<protein>
    <recommendedName>
        <fullName evidence="4">Secreted protein</fullName>
    </recommendedName>
</protein>
<feature type="signal peptide" evidence="1">
    <location>
        <begin position="1"/>
        <end position="16"/>
    </location>
</feature>
<evidence type="ECO:0008006" key="4">
    <source>
        <dbReference type="Google" id="ProtNLM"/>
    </source>
</evidence>
<dbReference type="Proteomes" id="UP001239795">
    <property type="component" value="Unassembled WGS sequence"/>
</dbReference>
<accession>A0AAI9XMK7</accession>
<name>A0AAI9XMK7_9PEZI</name>
<proteinExistence type="predicted"/>
<dbReference type="AlphaFoldDB" id="A0AAI9XMK7"/>
<dbReference type="EMBL" id="MLGG01000035">
    <property type="protein sequence ID" value="KAK1454199.1"/>
    <property type="molecule type" value="Genomic_DNA"/>
</dbReference>